<protein>
    <submittedName>
        <fullName evidence="2">Uncharacterized protein</fullName>
    </submittedName>
</protein>
<organism evidence="2">
    <name type="scientific">Rosellinia necatrix</name>
    <name type="common">White root-rot fungus</name>
    <dbReference type="NCBI Taxonomy" id="77044"/>
    <lineage>
        <taxon>Eukaryota</taxon>
        <taxon>Fungi</taxon>
        <taxon>Dikarya</taxon>
        <taxon>Ascomycota</taxon>
        <taxon>Pezizomycotina</taxon>
        <taxon>Sordariomycetes</taxon>
        <taxon>Xylariomycetidae</taxon>
        <taxon>Xylariales</taxon>
        <taxon>Xylariaceae</taxon>
        <taxon>Rosellinia</taxon>
    </lineage>
</organism>
<proteinExistence type="predicted"/>
<gene>
    <name evidence="2" type="ORF">SAMD00023353_3601000</name>
</gene>
<dbReference type="EMBL" id="DF977481">
    <property type="protein sequence ID" value="GAW26549.1"/>
    <property type="molecule type" value="Genomic_DNA"/>
</dbReference>
<feature type="compositionally biased region" description="Polar residues" evidence="1">
    <location>
        <begin position="104"/>
        <end position="113"/>
    </location>
</feature>
<reference evidence="2" key="1">
    <citation type="submission" date="2016-03" db="EMBL/GenBank/DDBJ databases">
        <title>Draft genome sequence of Rosellinia necatrix.</title>
        <authorList>
            <person name="Kanematsu S."/>
        </authorList>
    </citation>
    <scope>NUCLEOTIDE SEQUENCE [LARGE SCALE GENOMIC DNA]</scope>
    <source>
        <strain evidence="2">W97</strain>
    </source>
</reference>
<evidence type="ECO:0000313" key="2">
    <source>
        <dbReference type="EMBL" id="GAW26549.1"/>
    </source>
</evidence>
<evidence type="ECO:0000313" key="3">
    <source>
        <dbReference type="Proteomes" id="UP000054516"/>
    </source>
</evidence>
<evidence type="ECO:0000256" key="1">
    <source>
        <dbReference type="SAM" id="MobiDB-lite"/>
    </source>
</evidence>
<sequence length="113" mass="11807">MQHSAPVIGRRIAACPSLAHPIQPAALEMWDEGDAERQEKACVDGVGDGQLGAGSWELPLVSCCCYCMATAAVAGAAAKPIAKPRQLKSRLRSDAGRSTRIKKSSTLSGGQTE</sequence>
<dbReference type="AlphaFoldDB" id="A0A1S8A954"/>
<accession>A0A1S8A954</accession>
<feature type="region of interest" description="Disordered" evidence="1">
    <location>
        <begin position="84"/>
        <end position="113"/>
    </location>
</feature>
<dbReference type="Proteomes" id="UP000054516">
    <property type="component" value="Unassembled WGS sequence"/>
</dbReference>
<name>A0A1S8A954_ROSNE</name>
<keyword evidence="3" id="KW-1185">Reference proteome</keyword>